<dbReference type="InterPro" id="IPR001356">
    <property type="entry name" value="HD"/>
</dbReference>
<gene>
    <name evidence="5" type="ORF">OUZ56_026946</name>
</gene>
<dbReference type="InterPro" id="IPR009057">
    <property type="entry name" value="Homeodomain-like_sf"/>
</dbReference>
<sequence length="183" mass="21101">MENQINKIHSLSFANISDEPLDLSLRKNQRHLEREVENSDGPIKRHKVMAKLWQTREIMRPQETLQSIVSDRQLSEMNAVPVAVITPEPLPVQSSEKDRENDHVMKNLVSGDSSKVSQPPKKRNRFTTTELFVLEKVFEVKMFVTAREIEEVARLLDIEKLPDQTLVSSSPSEMEKRESLGKR</sequence>
<keyword evidence="2" id="KW-0539">Nucleus</keyword>
<dbReference type="Pfam" id="PF00046">
    <property type="entry name" value="Homeodomain"/>
    <property type="match status" value="1"/>
</dbReference>
<organism evidence="5 6">
    <name type="scientific">Daphnia magna</name>
    <dbReference type="NCBI Taxonomy" id="35525"/>
    <lineage>
        <taxon>Eukaryota</taxon>
        <taxon>Metazoa</taxon>
        <taxon>Ecdysozoa</taxon>
        <taxon>Arthropoda</taxon>
        <taxon>Crustacea</taxon>
        <taxon>Branchiopoda</taxon>
        <taxon>Diplostraca</taxon>
        <taxon>Cladocera</taxon>
        <taxon>Anomopoda</taxon>
        <taxon>Daphniidae</taxon>
        <taxon>Daphnia</taxon>
    </lineage>
</organism>
<dbReference type="CDD" id="cd00086">
    <property type="entry name" value="homeodomain"/>
    <property type="match status" value="1"/>
</dbReference>
<dbReference type="SUPFAM" id="SSF46689">
    <property type="entry name" value="Homeodomain-like"/>
    <property type="match status" value="1"/>
</dbReference>
<dbReference type="Gene3D" id="1.10.10.60">
    <property type="entry name" value="Homeodomain-like"/>
    <property type="match status" value="1"/>
</dbReference>
<comment type="caution">
    <text evidence="5">The sequence shown here is derived from an EMBL/GenBank/DDBJ whole genome shotgun (WGS) entry which is preliminary data.</text>
</comment>
<proteinExistence type="predicted"/>
<feature type="domain" description="Homeobox" evidence="4">
    <location>
        <begin position="121"/>
        <end position="160"/>
    </location>
</feature>
<evidence type="ECO:0000259" key="4">
    <source>
        <dbReference type="Pfam" id="PF00046"/>
    </source>
</evidence>
<keyword evidence="6" id="KW-1185">Reference proteome</keyword>
<name>A0ABQ9ZPN6_9CRUS</name>
<protein>
    <recommendedName>
        <fullName evidence="4">Homeobox domain-containing protein</fullName>
    </recommendedName>
</protein>
<feature type="region of interest" description="Disordered" evidence="3">
    <location>
        <begin position="163"/>
        <end position="183"/>
    </location>
</feature>
<evidence type="ECO:0000256" key="1">
    <source>
        <dbReference type="ARBA" id="ARBA00004123"/>
    </source>
</evidence>
<evidence type="ECO:0000256" key="2">
    <source>
        <dbReference type="RuleBase" id="RU000682"/>
    </source>
</evidence>
<reference evidence="5 6" key="1">
    <citation type="journal article" date="2023" name="Nucleic Acids Res.">
        <title>The hologenome of Daphnia magna reveals possible DNA methylation and microbiome-mediated evolution of the host genome.</title>
        <authorList>
            <person name="Chaturvedi A."/>
            <person name="Li X."/>
            <person name="Dhandapani V."/>
            <person name="Marshall H."/>
            <person name="Kissane S."/>
            <person name="Cuenca-Cambronero M."/>
            <person name="Asole G."/>
            <person name="Calvet F."/>
            <person name="Ruiz-Romero M."/>
            <person name="Marangio P."/>
            <person name="Guigo R."/>
            <person name="Rago D."/>
            <person name="Mirbahai L."/>
            <person name="Eastwood N."/>
            <person name="Colbourne J.K."/>
            <person name="Zhou J."/>
            <person name="Mallon E."/>
            <person name="Orsini L."/>
        </authorList>
    </citation>
    <scope>NUCLEOTIDE SEQUENCE [LARGE SCALE GENOMIC DNA]</scope>
    <source>
        <strain evidence="5">LRV0_1</strain>
    </source>
</reference>
<keyword evidence="2" id="KW-0238">DNA-binding</keyword>
<keyword evidence="2" id="KW-0371">Homeobox</keyword>
<dbReference type="EMBL" id="JAOYFB010000004">
    <property type="protein sequence ID" value="KAK4014424.1"/>
    <property type="molecule type" value="Genomic_DNA"/>
</dbReference>
<accession>A0ABQ9ZPN6</accession>
<feature type="compositionally biased region" description="Basic and acidic residues" evidence="3">
    <location>
        <begin position="173"/>
        <end position="183"/>
    </location>
</feature>
<dbReference type="Proteomes" id="UP001234178">
    <property type="component" value="Unassembled WGS sequence"/>
</dbReference>
<comment type="subcellular location">
    <subcellularLocation>
        <location evidence="1 2">Nucleus</location>
    </subcellularLocation>
</comment>
<evidence type="ECO:0000256" key="3">
    <source>
        <dbReference type="SAM" id="MobiDB-lite"/>
    </source>
</evidence>
<evidence type="ECO:0000313" key="5">
    <source>
        <dbReference type="EMBL" id="KAK4014424.1"/>
    </source>
</evidence>
<evidence type="ECO:0000313" key="6">
    <source>
        <dbReference type="Proteomes" id="UP001234178"/>
    </source>
</evidence>